<dbReference type="InterPro" id="IPR043573">
    <property type="entry name" value="Fig4-like"/>
</dbReference>
<keyword evidence="3" id="KW-0472">Membrane</keyword>
<dbReference type="EMBL" id="LAVV01001222">
    <property type="protein sequence ID" value="KNZ63716.1"/>
    <property type="molecule type" value="Genomic_DNA"/>
</dbReference>
<comment type="subcellular location">
    <subcellularLocation>
        <location evidence="1">Endomembrane system</location>
    </subcellularLocation>
</comment>
<evidence type="ECO:0000313" key="5">
    <source>
        <dbReference type="EMBL" id="KNZ63716.1"/>
    </source>
</evidence>
<accession>A0A0L6VSN8</accession>
<feature type="domain" description="SAC" evidence="4">
    <location>
        <begin position="175"/>
        <end position="597"/>
    </location>
</feature>
<dbReference type="Proteomes" id="UP000037035">
    <property type="component" value="Unassembled WGS sequence"/>
</dbReference>
<dbReference type="InterPro" id="IPR002013">
    <property type="entry name" value="SAC_dom"/>
</dbReference>
<sequence length="981" mass="110429">MKPRLVLTVGAAQNGTILSVRNSWGNHFSISFNLLISRSHLQQRFYITGSDQPGVINRVLKIDKTLDDDGNLMISNLAEDATVYTSIELKALIEQLSLGNASAGGLSRPIEPFWGIVGFIKFTGPYYLVTIKTRIPVAMIGGHYIYHSEETQLTPITGKVAKNQQVEEAKLIAAFKSVDLSKNFYFSYSYDITNTLQSYFIHSTSHSASLSAFPRDLTRPAPHSDSKEFKGLDRSRVAWGYHDKFFWNHYLLSSAFGNSINKEGGSPWVLPLIYGFVDQSKLNVFGRTVYVAVIARRSRHFAGARFLKRGVSEDGYVANEVEIEQIVTDAVTTALHLPDPGNRDDFHARKPNPRYTSYVQLRGSIPLLWNQDTTITKAKPPIEFSIIDPYFSGAAIHFDDLFARYGAPVIVLNLIKEKERQTRESKLLPEFRQCLKYLSQFLPQPSSLEFSSFDMSAAQRSRQVDVISYLSGVAEEVIEKTKFFHSGPDPNYKLFQSEEAVFNDEGEPEESGETQKSVYRSTPLLQCGVCRTNCIDCIELVRTNAAQFVVGKAALAHQLHALGIIKSKVTPYDSDAVDILTNMYHDLGDTIALQYGGSHLVNTLQTYRKTGNQYSSHARDTLEGLKRFYANSFADADKQASINLFLGITDSLAASTMESLESDSGSEQFIRFHEINPAKRSYTQWFHPDHLIKPLQDPDTIARHLLEVSRKRGNDDYFIRYYRPWLWTSTENHLGRKMNSSDMFIPKGLTTMVYTSTKAMEMNLSPFKRRRGVSEIVERLPRFVYIFTFSSLRHSAERTPHGVGVSVGVRRWLKTKSNMTLKSNLSTIKEIGSKKGRAKSQLGGGGVTREARSSALVPLRETALGLNFNDDQASSVAGVSGNETKRLATKLLEPDVEVEEAREYHSYLHQFDKLKLCSTSGRNEIYSADLQIYERTAALTWSEGTEGYELTSTIQVEEKNRMLYEEAVEVASSSPLDFIHR</sequence>
<dbReference type="GO" id="GO:0012505">
    <property type="term" value="C:endomembrane system"/>
    <property type="evidence" value="ECO:0007669"/>
    <property type="project" value="UniProtKB-SubCell"/>
</dbReference>
<reference evidence="5 6" key="1">
    <citation type="submission" date="2015-08" db="EMBL/GenBank/DDBJ databases">
        <title>Next Generation Sequencing and Analysis of the Genome of Puccinia sorghi L Schw, the Causal Agent of Maize Common Rust.</title>
        <authorList>
            <person name="Rochi L."/>
            <person name="Burguener G."/>
            <person name="Darino M."/>
            <person name="Turjanski A."/>
            <person name="Kreff E."/>
            <person name="Dieguez M.J."/>
            <person name="Sacco F."/>
        </authorList>
    </citation>
    <scope>NUCLEOTIDE SEQUENCE [LARGE SCALE GENOMIC DNA]</scope>
    <source>
        <strain evidence="5 6">RO10H11247</strain>
    </source>
</reference>
<evidence type="ECO:0000313" key="6">
    <source>
        <dbReference type="Proteomes" id="UP000037035"/>
    </source>
</evidence>
<comment type="caution">
    <text evidence="5">The sequence shown here is derived from an EMBL/GenBank/DDBJ whole genome shotgun (WGS) entry which is preliminary data.</text>
</comment>
<keyword evidence="6" id="KW-1185">Reference proteome</keyword>
<evidence type="ECO:0000256" key="3">
    <source>
        <dbReference type="ARBA" id="ARBA00023136"/>
    </source>
</evidence>
<evidence type="ECO:0000256" key="2">
    <source>
        <dbReference type="ARBA" id="ARBA00022801"/>
    </source>
</evidence>
<dbReference type="PANTHER" id="PTHR45738:SF5">
    <property type="entry name" value="POLYPHOSPHOINOSITIDE PHOSPHATASE"/>
    <property type="match status" value="1"/>
</dbReference>
<dbReference type="Pfam" id="PF02383">
    <property type="entry name" value="Syja_N"/>
    <property type="match status" value="1"/>
</dbReference>
<evidence type="ECO:0000259" key="4">
    <source>
        <dbReference type="PROSITE" id="PS50275"/>
    </source>
</evidence>
<dbReference type="AlphaFoldDB" id="A0A0L6VSN8"/>
<dbReference type="VEuPathDB" id="FungiDB:VP01_110g5"/>
<dbReference type="PANTHER" id="PTHR45738">
    <property type="entry name" value="POLYPHOSPHOINOSITIDE PHOSPHATASE"/>
    <property type="match status" value="1"/>
</dbReference>
<dbReference type="GO" id="GO:0043813">
    <property type="term" value="F:phosphatidylinositol-3,5-bisphosphate 5-phosphatase activity"/>
    <property type="evidence" value="ECO:0007669"/>
    <property type="project" value="InterPro"/>
</dbReference>
<name>A0A0L6VSN8_9BASI</name>
<gene>
    <name evidence="5" type="ORF">VP01_110g5</name>
</gene>
<evidence type="ECO:0000256" key="1">
    <source>
        <dbReference type="ARBA" id="ARBA00004308"/>
    </source>
</evidence>
<organism evidence="5 6">
    <name type="scientific">Puccinia sorghi</name>
    <dbReference type="NCBI Taxonomy" id="27349"/>
    <lineage>
        <taxon>Eukaryota</taxon>
        <taxon>Fungi</taxon>
        <taxon>Dikarya</taxon>
        <taxon>Basidiomycota</taxon>
        <taxon>Pucciniomycotina</taxon>
        <taxon>Pucciniomycetes</taxon>
        <taxon>Pucciniales</taxon>
        <taxon>Pucciniaceae</taxon>
        <taxon>Puccinia</taxon>
    </lineage>
</organism>
<keyword evidence="2" id="KW-0378">Hydrolase</keyword>
<proteinExistence type="predicted"/>
<dbReference type="GO" id="GO:0046856">
    <property type="term" value="P:phosphatidylinositol dephosphorylation"/>
    <property type="evidence" value="ECO:0007669"/>
    <property type="project" value="InterPro"/>
</dbReference>
<dbReference type="STRING" id="27349.A0A0L6VSN8"/>
<protein>
    <recommendedName>
        <fullName evidence="4">SAC domain-containing protein</fullName>
    </recommendedName>
</protein>
<dbReference type="OrthoDB" id="405996at2759"/>
<dbReference type="PROSITE" id="PS50275">
    <property type="entry name" value="SAC"/>
    <property type="match status" value="1"/>
</dbReference>